<dbReference type="EMBL" id="JAUTXU010000028">
    <property type="protein sequence ID" value="KAK3719130.1"/>
    <property type="molecule type" value="Genomic_DNA"/>
</dbReference>
<keyword evidence="2" id="KW-1185">Reference proteome</keyword>
<organism evidence="1 2">
    <name type="scientific">Vermiconidia calcicola</name>
    <dbReference type="NCBI Taxonomy" id="1690605"/>
    <lineage>
        <taxon>Eukaryota</taxon>
        <taxon>Fungi</taxon>
        <taxon>Dikarya</taxon>
        <taxon>Ascomycota</taxon>
        <taxon>Pezizomycotina</taxon>
        <taxon>Dothideomycetes</taxon>
        <taxon>Dothideomycetidae</taxon>
        <taxon>Mycosphaerellales</taxon>
        <taxon>Extremaceae</taxon>
        <taxon>Vermiconidia</taxon>
    </lineage>
</organism>
<sequence>MAQDPKAPGSSSPTNRPEGEETPQSTIPNYAEIPTKIWTVFEQWQNEKLHQWWGSMATFSSHTEAVKYAQAYIRNLERLTERLGEPCTWSQRSEDPNGDRTWFIPRAPPPLSISTVRVIGSEVHDRAEEAETHHPMGFKKDEWGELQRAGASGKNSRQPQDLGFGSE</sequence>
<reference evidence="1" key="1">
    <citation type="submission" date="2023-07" db="EMBL/GenBank/DDBJ databases">
        <title>Black Yeasts Isolated from many extreme environments.</title>
        <authorList>
            <person name="Coleine C."/>
            <person name="Stajich J.E."/>
            <person name="Selbmann L."/>
        </authorList>
    </citation>
    <scope>NUCLEOTIDE SEQUENCE</scope>
    <source>
        <strain evidence="1">CCFEE 5714</strain>
    </source>
</reference>
<comment type="caution">
    <text evidence="1">The sequence shown here is derived from an EMBL/GenBank/DDBJ whole genome shotgun (WGS) entry which is preliminary data.</text>
</comment>
<proteinExistence type="predicted"/>
<protein>
    <submittedName>
        <fullName evidence="1">Uncharacterized protein</fullName>
    </submittedName>
</protein>
<name>A0ACC3NLP6_9PEZI</name>
<evidence type="ECO:0000313" key="2">
    <source>
        <dbReference type="Proteomes" id="UP001281147"/>
    </source>
</evidence>
<dbReference type="Proteomes" id="UP001281147">
    <property type="component" value="Unassembled WGS sequence"/>
</dbReference>
<accession>A0ACC3NLP6</accession>
<gene>
    <name evidence="1" type="ORF">LTR37_004694</name>
</gene>
<evidence type="ECO:0000313" key="1">
    <source>
        <dbReference type="EMBL" id="KAK3719130.1"/>
    </source>
</evidence>